<keyword evidence="2" id="KW-0119">Carbohydrate metabolism</keyword>
<dbReference type="RefSeq" id="WP_317490538.1">
    <property type="nucleotide sequence ID" value="NZ_CP136051.1"/>
</dbReference>
<dbReference type="Gene3D" id="3.90.25.10">
    <property type="entry name" value="UDP-galactose 4-epimerase, domain 1"/>
    <property type="match status" value="1"/>
</dbReference>
<dbReference type="CDD" id="cd05238">
    <property type="entry name" value="Gne_like_SDR_e"/>
    <property type="match status" value="1"/>
</dbReference>
<dbReference type="EMBL" id="CP136051">
    <property type="protein sequence ID" value="WOK07889.1"/>
    <property type="molecule type" value="Genomic_DNA"/>
</dbReference>
<evidence type="ECO:0000256" key="2">
    <source>
        <dbReference type="ARBA" id="ARBA00023277"/>
    </source>
</evidence>
<dbReference type="PANTHER" id="PTHR43103">
    <property type="entry name" value="NUCLEOSIDE-DIPHOSPHATE-SUGAR EPIMERASE"/>
    <property type="match status" value="1"/>
</dbReference>
<dbReference type="InterPro" id="IPR036291">
    <property type="entry name" value="NAD(P)-bd_dom_sf"/>
</dbReference>
<keyword evidence="5" id="KW-1185">Reference proteome</keyword>
<dbReference type="Pfam" id="PF01370">
    <property type="entry name" value="Epimerase"/>
    <property type="match status" value="1"/>
</dbReference>
<sequence>MQIIITGGAGFLGQRLAKALLSSNLAFDELLLVDIVTPSYPKNDSRIRCLQADLSEEGAAKSLISAETGVVFHLAAVVSSHAEKDFDLGWKVNMDITRQLLEACRHQKPGIKFIFSSSIAVFGGDLPATVLDNTALTPRSSYGAQKAIGELLVNDYSRKGLVDGRVLRLPTICVRPGKPNLAASSFVSSIIREPINGEDAICPVSTELALWLSSPDTVIQNLIHAATLKAEAFGGWRTVNLPGVSVTVQQMLDSLERISGQAALSRVQFKPDAAVNAIVSSWPAAIDNTRGLALGFTVDGQFDAFITQFIASSKPSAG</sequence>
<evidence type="ECO:0000313" key="4">
    <source>
        <dbReference type="EMBL" id="WOK07889.1"/>
    </source>
</evidence>
<feature type="domain" description="NAD-dependent epimerase/dehydratase" evidence="3">
    <location>
        <begin position="3"/>
        <end position="198"/>
    </location>
</feature>
<proteinExistence type="predicted"/>
<evidence type="ECO:0000313" key="5">
    <source>
        <dbReference type="Proteomes" id="UP001302349"/>
    </source>
</evidence>
<dbReference type="NCBIfam" id="NF043036">
    <property type="entry name" value="ErythonDh"/>
    <property type="match status" value="1"/>
</dbReference>
<evidence type="ECO:0000256" key="1">
    <source>
        <dbReference type="ARBA" id="ARBA00022857"/>
    </source>
</evidence>
<gene>
    <name evidence="4" type="ORF">RT717_04510</name>
</gene>
<keyword evidence="1" id="KW-0521">NADP</keyword>
<dbReference type="PANTHER" id="PTHR43103:SF3">
    <property type="entry name" value="ADP-L-GLYCERO-D-MANNO-HEPTOSE-6-EPIMERASE"/>
    <property type="match status" value="1"/>
</dbReference>
<dbReference type="InterPro" id="IPR050005">
    <property type="entry name" value="DenD"/>
</dbReference>
<organism evidence="4 5">
    <name type="scientific">Imperialibacter roseus</name>
    <dbReference type="NCBI Taxonomy" id="1324217"/>
    <lineage>
        <taxon>Bacteria</taxon>
        <taxon>Pseudomonadati</taxon>
        <taxon>Bacteroidota</taxon>
        <taxon>Cytophagia</taxon>
        <taxon>Cytophagales</taxon>
        <taxon>Flammeovirgaceae</taxon>
        <taxon>Imperialibacter</taxon>
    </lineage>
</organism>
<dbReference type="SUPFAM" id="SSF51735">
    <property type="entry name" value="NAD(P)-binding Rossmann-fold domains"/>
    <property type="match status" value="1"/>
</dbReference>
<reference evidence="4 5" key="1">
    <citation type="journal article" date="2023" name="Microbiol. Resour. Announc.">
        <title>Complete Genome Sequence of Imperialibacter roseus strain P4T.</title>
        <authorList>
            <person name="Tizabi D.R."/>
            <person name="Bachvaroff T."/>
            <person name="Hill R.T."/>
        </authorList>
    </citation>
    <scope>NUCLEOTIDE SEQUENCE [LARGE SCALE GENOMIC DNA]</scope>
    <source>
        <strain evidence="4 5">P4T</strain>
    </source>
</reference>
<dbReference type="Gene3D" id="3.40.50.720">
    <property type="entry name" value="NAD(P)-binding Rossmann-like Domain"/>
    <property type="match status" value="1"/>
</dbReference>
<protein>
    <submittedName>
        <fullName evidence="4">SDR family oxidoreductase</fullName>
    </submittedName>
</protein>
<accession>A0ABZ0IUR3</accession>
<dbReference type="InterPro" id="IPR001509">
    <property type="entry name" value="Epimerase_deHydtase"/>
</dbReference>
<dbReference type="Proteomes" id="UP001302349">
    <property type="component" value="Chromosome"/>
</dbReference>
<evidence type="ECO:0000259" key="3">
    <source>
        <dbReference type="Pfam" id="PF01370"/>
    </source>
</evidence>
<name>A0ABZ0IUR3_9BACT</name>